<protein>
    <submittedName>
        <fullName evidence="2">Uncharacterized protein</fullName>
    </submittedName>
</protein>
<sequence length="299" mass="35089">MSRKNSLEKISQLAHSARNQGKGLNIIDFIKKQNFQDGAPSTILFSDELNKLKSCEMCLKLQNELDNHVKLDRFQQVIEKLCKKLRIIEDENQKVLIKIQNLERALNEQLELFQAFNKQETNKFGSNQPQSQHRYSTLDQEQLHRLEKKVSKDAQKGIKSSEENLIKNFNKEIQAKLNFVQEYQLETNLKFTNIFQQIDMLNNKLETPKQNVVEKTNYIESTLKENNKILNIHKINILEMQNQYSDIDSDMIKIFQHIKTLLQTNYKVDKMEKSLNNLQYQLTLITDTLNDIGDIISKS</sequence>
<accession>A0A8S1K9Q5</accession>
<keyword evidence="1" id="KW-0175">Coiled coil</keyword>
<feature type="coiled-coil region" evidence="1">
    <location>
        <begin position="71"/>
        <end position="119"/>
    </location>
</feature>
<comment type="caution">
    <text evidence="2">The sequence shown here is derived from an EMBL/GenBank/DDBJ whole genome shotgun (WGS) entry which is preliminary data.</text>
</comment>
<evidence type="ECO:0000313" key="2">
    <source>
        <dbReference type="EMBL" id="CAD8052420.1"/>
    </source>
</evidence>
<evidence type="ECO:0000256" key="1">
    <source>
        <dbReference type="SAM" id="Coils"/>
    </source>
</evidence>
<reference evidence="2" key="1">
    <citation type="submission" date="2021-01" db="EMBL/GenBank/DDBJ databases">
        <authorList>
            <consortium name="Genoscope - CEA"/>
            <person name="William W."/>
        </authorList>
    </citation>
    <scope>NUCLEOTIDE SEQUENCE</scope>
</reference>
<evidence type="ECO:0000313" key="3">
    <source>
        <dbReference type="Proteomes" id="UP000692954"/>
    </source>
</evidence>
<organism evidence="2 3">
    <name type="scientific">Paramecium sonneborni</name>
    <dbReference type="NCBI Taxonomy" id="65129"/>
    <lineage>
        <taxon>Eukaryota</taxon>
        <taxon>Sar</taxon>
        <taxon>Alveolata</taxon>
        <taxon>Ciliophora</taxon>
        <taxon>Intramacronucleata</taxon>
        <taxon>Oligohymenophorea</taxon>
        <taxon>Peniculida</taxon>
        <taxon>Parameciidae</taxon>
        <taxon>Paramecium</taxon>
    </lineage>
</organism>
<dbReference type="EMBL" id="CAJJDN010000006">
    <property type="protein sequence ID" value="CAD8052420.1"/>
    <property type="molecule type" value="Genomic_DNA"/>
</dbReference>
<dbReference type="Proteomes" id="UP000692954">
    <property type="component" value="Unassembled WGS sequence"/>
</dbReference>
<dbReference type="OrthoDB" id="306340at2759"/>
<gene>
    <name evidence="2" type="ORF">PSON_ATCC_30995.1.T0060445</name>
</gene>
<proteinExistence type="predicted"/>
<name>A0A8S1K9Q5_9CILI</name>
<dbReference type="AlphaFoldDB" id="A0A8S1K9Q5"/>
<keyword evidence="3" id="KW-1185">Reference proteome</keyword>